<feature type="non-terminal residue" evidence="1">
    <location>
        <position position="1"/>
    </location>
</feature>
<dbReference type="Proteomes" id="UP000789702">
    <property type="component" value="Unassembled WGS sequence"/>
</dbReference>
<accession>A0ACA9QIW5</accession>
<protein>
    <submittedName>
        <fullName evidence="1">9680_t:CDS:1</fullName>
    </submittedName>
</protein>
<keyword evidence="2" id="KW-1185">Reference proteome</keyword>
<gene>
    <name evidence="1" type="ORF">DHETER_LOCUS14728</name>
</gene>
<organism evidence="1 2">
    <name type="scientific">Dentiscutata heterogama</name>
    <dbReference type="NCBI Taxonomy" id="1316150"/>
    <lineage>
        <taxon>Eukaryota</taxon>
        <taxon>Fungi</taxon>
        <taxon>Fungi incertae sedis</taxon>
        <taxon>Mucoromycota</taxon>
        <taxon>Glomeromycotina</taxon>
        <taxon>Glomeromycetes</taxon>
        <taxon>Diversisporales</taxon>
        <taxon>Gigasporaceae</taxon>
        <taxon>Dentiscutata</taxon>
    </lineage>
</organism>
<evidence type="ECO:0000313" key="1">
    <source>
        <dbReference type="EMBL" id="CAG8752444.1"/>
    </source>
</evidence>
<reference evidence="1" key="1">
    <citation type="submission" date="2021-06" db="EMBL/GenBank/DDBJ databases">
        <authorList>
            <person name="Kallberg Y."/>
            <person name="Tangrot J."/>
            <person name="Rosling A."/>
        </authorList>
    </citation>
    <scope>NUCLEOTIDE SEQUENCE</scope>
    <source>
        <strain evidence="1">IL203A</strain>
    </source>
</reference>
<proteinExistence type="predicted"/>
<feature type="non-terminal residue" evidence="1">
    <location>
        <position position="129"/>
    </location>
</feature>
<sequence length="129" mass="14695">SAQPSPASINSTTELMISSRSEKNYHKSSLLNDGYRLNLDNTAESWFYYFEVTILSHPNVKDTTIAVGLTTKPYPNFRKLFQFVLFGFMGQLWIIPCGYGWARIYPIKMSAGLGSKYIFARLPGWNDHS</sequence>
<comment type="caution">
    <text evidence="1">The sequence shown here is derived from an EMBL/GenBank/DDBJ whole genome shotgun (WGS) entry which is preliminary data.</text>
</comment>
<dbReference type="EMBL" id="CAJVPU010046831">
    <property type="protein sequence ID" value="CAG8752444.1"/>
    <property type="molecule type" value="Genomic_DNA"/>
</dbReference>
<evidence type="ECO:0000313" key="2">
    <source>
        <dbReference type="Proteomes" id="UP000789702"/>
    </source>
</evidence>
<name>A0ACA9QIW5_9GLOM</name>